<feature type="domain" description="Acyltransferase 3" evidence="2">
    <location>
        <begin position="18"/>
        <end position="324"/>
    </location>
</feature>
<dbReference type="GO" id="GO:0016746">
    <property type="term" value="F:acyltransferase activity"/>
    <property type="evidence" value="ECO:0007669"/>
    <property type="project" value="UniProtKB-KW"/>
</dbReference>
<name>A0ABV7UW66_9GAMM</name>
<dbReference type="EMBL" id="JBHRYF010000012">
    <property type="protein sequence ID" value="MFC3661151.1"/>
    <property type="molecule type" value="Genomic_DNA"/>
</dbReference>
<dbReference type="PANTHER" id="PTHR23028">
    <property type="entry name" value="ACETYLTRANSFERASE"/>
    <property type="match status" value="1"/>
</dbReference>
<keyword evidence="3" id="KW-0808">Transferase</keyword>
<organism evidence="3 4">
    <name type="scientific">Luteimonas notoginsengisoli</name>
    <dbReference type="NCBI Taxonomy" id="1578200"/>
    <lineage>
        <taxon>Bacteria</taxon>
        <taxon>Pseudomonadati</taxon>
        <taxon>Pseudomonadota</taxon>
        <taxon>Gammaproteobacteria</taxon>
        <taxon>Lysobacterales</taxon>
        <taxon>Lysobacteraceae</taxon>
        <taxon>Luteimonas</taxon>
    </lineage>
</organism>
<comment type="caution">
    <text evidence="3">The sequence shown here is derived from an EMBL/GenBank/DDBJ whole genome shotgun (WGS) entry which is preliminary data.</text>
</comment>
<dbReference type="EC" id="2.3.-.-" evidence="3"/>
<protein>
    <submittedName>
        <fullName evidence="3">Acyltransferase family protein</fullName>
        <ecNumber evidence="3">2.3.-.-</ecNumber>
    </submittedName>
</protein>
<evidence type="ECO:0000256" key="1">
    <source>
        <dbReference type="SAM" id="Phobius"/>
    </source>
</evidence>
<keyword evidence="4" id="KW-1185">Reference proteome</keyword>
<feature type="transmembrane region" description="Helical" evidence="1">
    <location>
        <begin position="96"/>
        <end position="120"/>
    </location>
</feature>
<feature type="transmembrane region" description="Helical" evidence="1">
    <location>
        <begin position="273"/>
        <end position="295"/>
    </location>
</feature>
<dbReference type="InterPro" id="IPR050879">
    <property type="entry name" value="Acyltransferase_3"/>
</dbReference>
<keyword evidence="1" id="KW-0472">Membrane</keyword>
<keyword evidence="3" id="KW-0012">Acyltransferase</keyword>
<keyword evidence="1" id="KW-1133">Transmembrane helix</keyword>
<sequence length="356" mass="39809">MVEKTLLDGDSTSRQRFVELDALRGLAAMAVVLYHYSTQYGDEIGHASRLPFGFPEGNYGVYLFFMISGFVILMSLERSHSAMDFVVSRVSRLFPAYWSAVALTAAVVWACGMPWQLLPAHDLLLNFTMVQQILGGRHLDGSYWTLQVELFFYVQMLLWFMAGQLARIHWVIAAWLLLAVSYSLAVRYHMHFSYTAREVLLLRHIAFFGLGILFHRMHGHPGEKVRNVCMIGLCLGTIAFVGPPVLLLVAVFGCIVFWLALAGDLQWLRARPLVLLGGLSYSLYLLHQAVGFALIRLLEQHGLPAGVAVTVVVSAMLVLAFALHRGVEQPAMRILRAAWKHHRELHVAAPGRATAL</sequence>
<dbReference type="PANTHER" id="PTHR23028:SF53">
    <property type="entry name" value="ACYL_TRANSF_3 DOMAIN-CONTAINING PROTEIN"/>
    <property type="match status" value="1"/>
</dbReference>
<proteinExistence type="predicted"/>
<evidence type="ECO:0000259" key="2">
    <source>
        <dbReference type="Pfam" id="PF01757"/>
    </source>
</evidence>
<feature type="transmembrane region" description="Helical" evidence="1">
    <location>
        <begin position="200"/>
        <end position="218"/>
    </location>
</feature>
<accession>A0ABV7UW66</accession>
<gene>
    <name evidence="3" type="ORF">ACFOM9_13870</name>
</gene>
<dbReference type="Pfam" id="PF01757">
    <property type="entry name" value="Acyl_transf_3"/>
    <property type="match status" value="1"/>
</dbReference>
<feature type="transmembrane region" description="Helical" evidence="1">
    <location>
        <begin position="301"/>
        <end position="323"/>
    </location>
</feature>
<keyword evidence="1" id="KW-0812">Transmembrane</keyword>
<feature type="transmembrane region" description="Helical" evidence="1">
    <location>
        <begin position="230"/>
        <end position="261"/>
    </location>
</feature>
<reference evidence="4" key="1">
    <citation type="journal article" date="2019" name="Int. J. Syst. Evol. Microbiol.">
        <title>The Global Catalogue of Microorganisms (GCM) 10K type strain sequencing project: providing services to taxonomists for standard genome sequencing and annotation.</title>
        <authorList>
            <consortium name="The Broad Institute Genomics Platform"/>
            <consortium name="The Broad Institute Genome Sequencing Center for Infectious Disease"/>
            <person name="Wu L."/>
            <person name="Ma J."/>
        </authorList>
    </citation>
    <scope>NUCLEOTIDE SEQUENCE [LARGE SCALE GENOMIC DNA]</scope>
    <source>
        <strain evidence="4">KCTC 42211</strain>
    </source>
</reference>
<feature type="transmembrane region" description="Helical" evidence="1">
    <location>
        <begin position="168"/>
        <end position="188"/>
    </location>
</feature>
<feature type="transmembrane region" description="Helical" evidence="1">
    <location>
        <begin position="59"/>
        <end position="76"/>
    </location>
</feature>
<evidence type="ECO:0000313" key="3">
    <source>
        <dbReference type="EMBL" id="MFC3661151.1"/>
    </source>
</evidence>
<evidence type="ECO:0000313" key="4">
    <source>
        <dbReference type="Proteomes" id="UP001595724"/>
    </source>
</evidence>
<dbReference type="Proteomes" id="UP001595724">
    <property type="component" value="Unassembled WGS sequence"/>
</dbReference>
<dbReference type="InterPro" id="IPR002656">
    <property type="entry name" value="Acyl_transf_3_dom"/>
</dbReference>
<dbReference type="RefSeq" id="WP_386712047.1">
    <property type="nucleotide sequence ID" value="NZ_JBHRYF010000012.1"/>
</dbReference>